<evidence type="ECO:0000256" key="10">
    <source>
        <dbReference type="HAMAP-Rule" id="MF_01151"/>
    </source>
</evidence>
<comment type="subcellular location">
    <subcellularLocation>
        <location evidence="1 10">Cytoplasm</location>
    </subcellularLocation>
</comment>
<evidence type="ECO:0000256" key="8">
    <source>
        <dbReference type="ARBA" id="ARBA00072274"/>
    </source>
</evidence>
<dbReference type="Proteomes" id="UP000191110">
    <property type="component" value="Unassembled WGS sequence"/>
</dbReference>
<dbReference type="NCBIfam" id="NF010737">
    <property type="entry name" value="PRK14139.1"/>
    <property type="match status" value="1"/>
</dbReference>
<gene>
    <name evidence="10" type="primary">grpE</name>
    <name evidence="14" type="ORF">BOW53_02635</name>
</gene>
<comment type="similarity">
    <text evidence="2 10 12">Belongs to the GrpE family.</text>
</comment>
<proteinExistence type="inferred from homology"/>
<dbReference type="Pfam" id="PF01025">
    <property type="entry name" value="GrpE"/>
    <property type="match status" value="1"/>
</dbReference>
<dbReference type="NCBIfam" id="NF010748">
    <property type="entry name" value="PRK14150.1"/>
    <property type="match status" value="1"/>
</dbReference>
<reference evidence="14 15" key="1">
    <citation type="submission" date="2016-11" db="EMBL/GenBank/DDBJ databases">
        <title>Mixed transmission modes and dynamic genome evolution in an obligate animal-bacterial symbiosis.</title>
        <authorList>
            <person name="Russell S.L."/>
            <person name="Corbett-Detig R.B."/>
            <person name="Cavanaugh C.M."/>
        </authorList>
    </citation>
    <scope>NUCLEOTIDE SEQUENCE [LARGE SCALE GENOMIC DNA]</scope>
    <source>
        <strain evidence="14">Sveles-Q1</strain>
    </source>
</reference>
<dbReference type="SUPFAM" id="SSF51064">
    <property type="entry name" value="Head domain of nucleotide exchange factor GrpE"/>
    <property type="match status" value="1"/>
</dbReference>
<evidence type="ECO:0000313" key="14">
    <source>
        <dbReference type="EMBL" id="OOZ41750.1"/>
    </source>
</evidence>
<dbReference type="GO" id="GO:0006457">
    <property type="term" value="P:protein folding"/>
    <property type="evidence" value="ECO:0007669"/>
    <property type="project" value="InterPro"/>
</dbReference>
<dbReference type="PROSITE" id="PS01071">
    <property type="entry name" value="GRPE"/>
    <property type="match status" value="1"/>
</dbReference>
<dbReference type="GO" id="GO:0051087">
    <property type="term" value="F:protein-folding chaperone binding"/>
    <property type="evidence" value="ECO:0007669"/>
    <property type="project" value="InterPro"/>
</dbReference>
<dbReference type="EMBL" id="MPRL01000006">
    <property type="protein sequence ID" value="OOZ41750.1"/>
    <property type="molecule type" value="Genomic_DNA"/>
</dbReference>
<dbReference type="GO" id="GO:0000774">
    <property type="term" value="F:adenyl-nucleotide exchange factor activity"/>
    <property type="evidence" value="ECO:0007669"/>
    <property type="project" value="InterPro"/>
</dbReference>
<accession>A0A1T2L9K1</accession>
<evidence type="ECO:0000256" key="3">
    <source>
        <dbReference type="ARBA" id="ARBA00011738"/>
    </source>
</evidence>
<keyword evidence="6 10" id="KW-0143">Chaperone</keyword>
<organism evidence="14 15">
    <name type="scientific">Solemya pervernicosa gill symbiont</name>
    <dbReference type="NCBI Taxonomy" id="642797"/>
    <lineage>
        <taxon>Bacteria</taxon>
        <taxon>Pseudomonadati</taxon>
        <taxon>Pseudomonadota</taxon>
        <taxon>Gammaproteobacteria</taxon>
        <taxon>sulfur-oxidizing symbionts</taxon>
    </lineage>
</organism>
<evidence type="ECO:0000256" key="6">
    <source>
        <dbReference type="ARBA" id="ARBA00023186"/>
    </source>
</evidence>
<dbReference type="RefSeq" id="WP_078482538.1">
    <property type="nucleotide sequence ID" value="NZ_MPRL01000006.1"/>
</dbReference>
<evidence type="ECO:0000256" key="2">
    <source>
        <dbReference type="ARBA" id="ARBA00009054"/>
    </source>
</evidence>
<dbReference type="OrthoDB" id="9789811at2"/>
<evidence type="ECO:0000256" key="5">
    <source>
        <dbReference type="ARBA" id="ARBA00023016"/>
    </source>
</evidence>
<feature type="region of interest" description="Disordered" evidence="13">
    <location>
        <begin position="1"/>
        <end position="36"/>
    </location>
</feature>
<evidence type="ECO:0000256" key="1">
    <source>
        <dbReference type="ARBA" id="ARBA00004496"/>
    </source>
</evidence>
<dbReference type="FunFam" id="2.30.22.10:FF:000001">
    <property type="entry name" value="Protein GrpE"/>
    <property type="match status" value="1"/>
</dbReference>
<dbReference type="AlphaFoldDB" id="A0A1T2L9K1"/>
<dbReference type="InterPro" id="IPR000740">
    <property type="entry name" value="GrpE"/>
</dbReference>
<dbReference type="GO" id="GO:0051082">
    <property type="term" value="F:unfolded protein binding"/>
    <property type="evidence" value="ECO:0007669"/>
    <property type="project" value="TreeGrafter"/>
</dbReference>
<evidence type="ECO:0000313" key="15">
    <source>
        <dbReference type="Proteomes" id="UP000191110"/>
    </source>
</evidence>
<dbReference type="PRINTS" id="PR00773">
    <property type="entry name" value="GRPEPROTEIN"/>
</dbReference>
<dbReference type="GO" id="GO:0042803">
    <property type="term" value="F:protein homodimerization activity"/>
    <property type="evidence" value="ECO:0007669"/>
    <property type="project" value="InterPro"/>
</dbReference>
<evidence type="ECO:0000256" key="12">
    <source>
        <dbReference type="RuleBase" id="RU004478"/>
    </source>
</evidence>
<evidence type="ECO:0000256" key="7">
    <source>
        <dbReference type="ARBA" id="ARBA00053401"/>
    </source>
</evidence>
<dbReference type="CDD" id="cd00446">
    <property type="entry name" value="GrpE"/>
    <property type="match status" value="1"/>
</dbReference>
<keyword evidence="4 10" id="KW-0963">Cytoplasm</keyword>
<dbReference type="HAMAP" id="MF_01151">
    <property type="entry name" value="GrpE"/>
    <property type="match status" value="1"/>
</dbReference>
<dbReference type="SUPFAM" id="SSF58014">
    <property type="entry name" value="Coiled-coil domain of nucleotide exchange factor GrpE"/>
    <property type="match status" value="1"/>
</dbReference>
<dbReference type="PANTHER" id="PTHR21237">
    <property type="entry name" value="GRPE PROTEIN"/>
    <property type="match status" value="1"/>
</dbReference>
<sequence>MSNNNQQEPQTDESGAVEGEVLSAAEDEAVQGDAPVEDVAVLLEDARAKADEHWNETLKLRAEMDNLRKRTARELENAHKYALEKFSNELLSVVDSLEMGVAAAANEGATVETLREGSEMTLKQLLSAMEKHGIAEINPEGERFDPDNHQAMTMQETDEVEPNMVVAVFQKGYTLNDRLIRPARVVVSKAAAE</sequence>
<protein>
    <recommendedName>
        <fullName evidence="8 10">Protein GrpE</fullName>
    </recommendedName>
    <alternativeName>
        <fullName evidence="9 10">HSP-70 cofactor</fullName>
    </alternativeName>
</protein>
<evidence type="ECO:0000256" key="4">
    <source>
        <dbReference type="ARBA" id="ARBA00022490"/>
    </source>
</evidence>
<evidence type="ECO:0000256" key="9">
    <source>
        <dbReference type="ARBA" id="ARBA00076414"/>
    </source>
</evidence>
<dbReference type="InterPro" id="IPR013805">
    <property type="entry name" value="GrpE_CC"/>
</dbReference>
<evidence type="ECO:0000256" key="11">
    <source>
        <dbReference type="RuleBase" id="RU000639"/>
    </source>
</evidence>
<comment type="caution">
    <text evidence="14">The sequence shown here is derived from an EMBL/GenBank/DDBJ whole genome shotgun (WGS) entry which is preliminary data.</text>
</comment>
<evidence type="ECO:0000256" key="13">
    <source>
        <dbReference type="SAM" id="MobiDB-lite"/>
    </source>
</evidence>
<dbReference type="PANTHER" id="PTHR21237:SF23">
    <property type="entry name" value="GRPE PROTEIN HOMOLOG, MITOCHONDRIAL"/>
    <property type="match status" value="1"/>
</dbReference>
<comment type="subunit">
    <text evidence="3 10">Homodimer.</text>
</comment>
<name>A0A1T2L9K1_9GAMM</name>
<dbReference type="Gene3D" id="2.30.22.10">
    <property type="entry name" value="Head domain of nucleotide exchange factor GrpE"/>
    <property type="match status" value="1"/>
</dbReference>
<keyword evidence="5 10" id="KW-0346">Stress response</keyword>
<dbReference type="Gene3D" id="3.90.20.20">
    <property type="match status" value="1"/>
</dbReference>
<dbReference type="GO" id="GO:0005829">
    <property type="term" value="C:cytosol"/>
    <property type="evidence" value="ECO:0007669"/>
    <property type="project" value="TreeGrafter"/>
</dbReference>
<keyword evidence="15" id="KW-1185">Reference proteome</keyword>
<feature type="compositionally biased region" description="Polar residues" evidence="13">
    <location>
        <begin position="1"/>
        <end position="13"/>
    </location>
</feature>
<dbReference type="NCBIfam" id="NF010738">
    <property type="entry name" value="PRK14140.1"/>
    <property type="match status" value="1"/>
</dbReference>
<comment type="function">
    <text evidence="7 10 11">Participates actively in the response to hyperosmotic and heat shock by preventing the aggregation of stress-denatured proteins, in association with DnaK and GrpE. It is the nucleotide exchange factor for DnaK and may function as a thermosensor. Unfolded proteins bind initially to DnaJ; upon interaction with the DnaJ-bound protein, DnaK hydrolyzes its bound ATP, resulting in the formation of a stable complex. GrpE releases ADP from DnaK; ATP binding to DnaK triggers the release of the substrate protein, thus completing the reaction cycle. Several rounds of ATP-dependent interactions between DnaJ, DnaK and GrpE are required for fully efficient folding.</text>
</comment>
<dbReference type="InterPro" id="IPR009012">
    <property type="entry name" value="GrpE_head"/>
</dbReference>